<evidence type="ECO:0000259" key="2">
    <source>
        <dbReference type="Pfam" id="PF13439"/>
    </source>
</evidence>
<dbReference type="Proteomes" id="UP000295325">
    <property type="component" value="Unassembled WGS sequence"/>
</dbReference>
<accession>A0A4R7KCA0</accession>
<dbReference type="InterPro" id="IPR028098">
    <property type="entry name" value="Glyco_trans_4-like_N"/>
</dbReference>
<dbReference type="Gene3D" id="3.40.50.2000">
    <property type="entry name" value="Glycogen Phosphorylase B"/>
    <property type="match status" value="2"/>
</dbReference>
<evidence type="ECO:0000313" key="3">
    <source>
        <dbReference type="EMBL" id="TDT50822.1"/>
    </source>
</evidence>
<feature type="domain" description="Glycosyltransferase subfamily 4-like N-terminal" evidence="2">
    <location>
        <begin position="14"/>
        <end position="178"/>
    </location>
</feature>
<dbReference type="InterPro" id="IPR001296">
    <property type="entry name" value="Glyco_trans_1"/>
</dbReference>
<evidence type="ECO:0000313" key="4">
    <source>
        <dbReference type="Proteomes" id="UP000295325"/>
    </source>
</evidence>
<dbReference type="SUPFAM" id="SSF53756">
    <property type="entry name" value="UDP-Glycosyltransferase/glycogen phosphorylase"/>
    <property type="match status" value="1"/>
</dbReference>
<dbReference type="RefSeq" id="WP_133628972.1">
    <property type="nucleotide sequence ID" value="NZ_SOAZ01000024.1"/>
</dbReference>
<dbReference type="OrthoDB" id="3199616at2"/>
<reference evidence="3 4" key="1">
    <citation type="submission" date="2019-03" db="EMBL/GenBank/DDBJ databases">
        <title>Genomic Encyclopedia of Type Strains, Phase IV (KMG-IV): sequencing the most valuable type-strain genomes for metagenomic binning, comparative biology and taxonomic classification.</title>
        <authorList>
            <person name="Goeker M."/>
        </authorList>
    </citation>
    <scope>NUCLEOTIDE SEQUENCE [LARGE SCALE GENOMIC DNA]</scope>
    <source>
        <strain evidence="3 4">DSM 24455</strain>
    </source>
</reference>
<dbReference type="EMBL" id="SOAZ01000024">
    <property type="protein sequence ID" value="TDT50822.1"/>
    <property type="molecule type" value="Genomic_DNA"/>
</dbReference>
<name>A0A4R7KCA0_9CLOT</name>
<comment type="caution">
    <text evidence="3">The sequence shown here is derived from an EMBL/GenBank/DDBJ whole genome shotgun (WGS) entry which is preliminary data.</text>
</comment>
<dbReference type="Pfam" id="PF13439">
    <property type="entry name" value="Glyco_transf_4"/>
    <property type="match status" value="1"/>
</dbReference>
<dbReference type="AlphaFoldDB" id="A0A4R7KCA0"/>
<protein>
    <submittedName>
        <fullName evidence="3">Glycosyltransferase involved in cell wall biosynthesis</fullName>
    </submittedName>
</protein>
<dbReference type="CDD" id="cd03808">
    <property type="entry name" value="GT4_CapM-like"/>
    <property type="match status" value="1"/>
</dbReference>
<sequence length="372" mass="42329">MAIKVAQVITQSEMGGAQKHVLLLSSLLREKGYEVTVFAAPGGEMIEELKKMNIGFMEVPDMVREINPIRDLKATMFLYKKFKEEKYDIVHCHSSKAGLIGRLAAKLAGIKKRIYTVHGFVFNEPMGRVKKWAYTVIEKFGGLLSSDIIAVSNRDYDIALKYKVIDSKRLRYIPNAIEEVDIKKLAPGDLTRKKLGLNTNEFVIGTVANFYETKGHVYLIEALKRLYDEGYKFKTIFAGIGPKYDDMINFSSGYNDIKFLGYRKDNFDVINAMDMFVLPSVKEGMPYVVLEAMMLSKPVLCTRVGALGDIIKDEVNGFIVNSQSSDELYNKLKLILEHKYDLTRIGHEGGKYVRENFSIEKFIEDVIEVYSR</sequence>
<feature type="domain" description="Glycosyl transferase family 1" evidence="1">
    <location>
        <begin position="191"/>
        <end position="346"/>
    </location>
</feature>
<dbReference type="PANTHER" id="PTHR12526:SF630">
    <property type="entry name" value="GLYCOSYLTRANSFERASE"/>
    <property type="match status" value="1"/>
</dbReference>
<keyword evidence="3" id="KW-0808">Transferase</keyword>
<keyword evidence="4" id="KW-1185">Reference proteome</keyword>
<dbReference type="Pfam" id="PF00534">
    <property type="entry name" value="Glycos_transf_1"/>
    <property type="match status" value="1"/>
</dbReference>
<dbReference type="GO" id="GO:0016757">
    <property type="term" value="F:glycosyltransferase activity"/>
    <property type="evidence" value="ECO:0007669"/>
    <property type="project" value="InterPro"/>
</dbReference>
<proteinExistence type="predicted"/>
<organism evidence="3 4">
    <name type="scientific">Fonticella tunisiensis</name>
    <dbReference type="NCBI Taxonomy" id="1096341"/>
    <lineage>
        <taxon>Bacteria</taxon>
        <taxon>Bacillati</taxon>
        <taxon>Bacillota</taxon>
        <taxon>Clostridia</taxon>
        <taxon>Eubacteriales</taxon>
        <taxon>Clostridiaceae</taxon>
        <taxon>Fonticella</taxon>
    </lineage>
</organism>
<dbReference type="PANTHER" id="PTHR12526">
    <property type="entry name" value="GLYCOSYLTRANSFERASE"/>
    <property type="match status" value="1"/>
</dbReference>
<gene>
    <name evidence="3" type="ORF">EDD71_12435</name>
</gene>
<evidence type="ECO:0000259" key="1">
    <source>
        <dbReference type="Pfam" id="PF00534"/>
    </source>
</evidence>